<comment type="caution">
    <text evidence="10">The sequence shown here is derived from an EMBL/GenBank/DDBJ whole genome shotgun (WGS) entry which is preliminary data.</text>
</comment>
<keyword evidence="2" id="KW-0479">Metal-binding</keyword>
<evidence type="ECO:0000259" key="9">
    <source>
        <dbReference type="Pfam" id="PF01435"/>
    </source>
</evidence>
<organism evidence="10 11">
    <name type="scientific">Mycolicibacterium austroafricanum</name>
    <name type="common">Mycobacterium austroafricanum</name>
    <dbReference type="NCBI Taxonomy" id="39687"/>
    <lineage>
        <taxon>Bacteria</taxon>
        <taxon>Bacillati</taxon>
        <taxon>Actinomycetota</taxon>
        <taxon>Actinomycetes</taxon>
        <taxon>Mycobacteriales</taxon>
        <taxon>Mycobacteriaceae</taxon>
        <taxon>Mycolicibacterium</taxon>
    </lineage>
</organism>
<keyword evidence="1 6" id="KW-0645">Protease</keyword>
<dbReference type="CDD" id="cd07326">
    <property type="entry name" value="M56_BlaR1_MecR1_like"/>
    <property type="match status" value="1"/>
</dbReference>
<keyword evidence="4 6" id="KW-0862">Zinc</keyword>
<dbReference type="RefSeq" id="WP_222883412.1">
    <property type="nucleotide sequence ID" value="NZ_CP082189.1"/>
</dbReference>
<comment type="cofactor">
    <cofactor evidence="6">
        <name>Zn(2+)</name>
        <dbReference type="ChEBI" id="CHEBI:29105"/>
    </cofactor>
    <text evidence="6">Binds 1 zinc ion per subunit.</text>
</comment>
<dbReference type="InterPro" id="IPR001915">
    <property type="entry name" value="Peptidase_M48"/>
</dbReference>
<evidence type="ECO:0000313" key="10">
    <source>
        <dbReference type="EMBL" id="MDN4519482.1"/>
    </source>
</evidence>
<feature type="transmembrane region" description="Helical" evidence="7">
    <location>
        <begin position="93"/>
        <end position="114"/>
    </location>
</feature>
<evidence type="ECO:0000256" key="7">
    <source>
        <dbReference type="SAM" id="Phobius"/>
    </source>
</evidence>
<keyword evidence="3 6" id="KW-0378">Hydrolase</keyword>
<dbReference type="Gene3D" id="3.30.2010.10">
    <property type="entry name" value="Metalloproteases ('zincins'), catalytic domain"/>
    <property type="match status" value="1"/>
</dbReference>
<dbReference type="PANTHER" id="PTHR34978">
    <property type="entry name" value="POSSIBLE SENSOR-TRANSDUCER PROTEIN BLAR"/>
    <property type="match status" value="1"/>
</dbReference>
<keyword evidence="7" id="KW-1133">Transmembrane helix</keyword>
<feature type="transmembrane region" description="Helical" evidence="7">
    <location>
        <begin position="69"/>
        <end position="87"/>
    </location>
</feature>
<feature type="transmembrane region" description="Helical" evidence="7">
    <location>
        <begin position="287"/>
        <end position="305"/>
    </location>
</feature>
<comment type="similarity">
    <text evidence="6">Belongs to the peptidase M48 family.</text>
</comment>
<keyword evidence="5 6" id="KW-0482">Metalloprotease</keyword>
<evidence type="ECO:0000313" key="11">
    <source>
        <dbReference type="Proteomes" id="UP001172687"/>
    </source>
</evidence>
<evidence type="ECO:0000256" key="1">
    <source>
        <dbReference type="ARBA" id="ARBA00022670"/>
    </source>
</evidence>
<feature type="domain" description="Peptidase M48" evidence="9">
    <location>
        <begin position="129"/>
        <end position="201"/>
    </location>
</feature>
<reference evidence="10" key="1">
    <citation type="submission" date="2023-07" db="EMBL/GenBank/DDBJ databases">
        <title>Degradation of tert-butanol by M. austroafricanum TBA100.</title>
        <authorList>
            <person name="Helbich S."/>
            <person name="Vainshtein Y."/>
        </authorList>
    </citation>
    <scope>NUCLEOTIDE SEQUENCE</scope>
    <source>
        <strain evidence="10">TBA100</strain>
    </source>
</reference>
<dbReference type="Proteomes" id="UP001172687">
    <property type="component" value="Unassembled WGS sequence"/>
</dbReference>
<dbReference type="EMBL" id="JAUHTC010000054">
    <property type="protein sequence ID" value="MDN4519482.1"/>
    <property type="molecule type" value="Genomic_DNA"/>
</dbReference>
<proteinExistence type="inferred from homology"/>
<gene>
    <name evidence="10" type="ORF">QYF68_16900</name>
</gene>
<protein>
    <submittedName>
        <fullName evidence="10">M56 family metallopeptidase</fullName>
    </submittedName>
</protein>
<evidence type="ECO:0000256" key="2">
    <source>
        <dbReference type="ARBA" id="ARBA00022723"/>
    </source>
</evidence>
<keyword evidence="7" id="KW-0472">Membrane</keyword>
<keyword evidence="8" id="KW-0732">Signal</keyword>
<feature type="signal peptide" evidence="8">
    <location>
        <begin position="1"/>
        <end position="30"/>
    </location>
</feature>
<keyword evidence="7" id="KW-0812">Transmembrane</keyword>
<feature type="chain" id="PRO_5045254783" evidence="8">
    <location>
        <begin position="31"/>
        <end position="308"/>
    </location>
</feature>
<dbReference type="PANTHER" id="PTHR34978:SF3">
    <property type="entry name" value="SLR0241 PROTEIN"/>
    <property type="match status" value="1"/>
</dbReference>
<feature type="transmembrane region" description="Helical" evidence="7">
    <location>
        <begin position="36"/>
        <end position="62"/>
    </location>
</feature>
<evidence type="ECO:0000256" key="5">
    <source>
        <dbReference type="ARBA" id="ARBA00023049"/>
    </source>
</evidence>
<name>A0ABT8HGR6_MYCAO</name>
<evidence type="ECO:0000256" key="3">
    <source>
        <dbReference type="ARBA" id="ARBA00022801"/>
    </source>
</evidence>
<keyword evidence="11" id="KW-1185">Reference proteome</keyword>
<dbReference type="InterPro" id="IPR052173">
    <property type="entry name" value="Beta-lactam_resp_regulator"/>
</dbReference>
<evidence type="ECO:0000256" key="8">
    <source>
        <dbReference type="SAM" id="SignalP"/>
    </source>
</evidence>
<evidence type="ECO:0000256" key="4">
    <source>
        <dbReference type="ARBA" id="ARBA00022833"/>
    </source>
</evidence>
<sequence>MNAVTVLLAYAVALSWFAPALLTASASAGAHPRLAVAGWIAAVGSALSAWAGAVVILVVGAVHAVVTRSALTFCVETLGLTSAVHLASATATALVVVLLIATSAVALYTVRRVVLALIRGRRRNIEHAEAVSIVGRPTEHPGVVEISARQPTAYCVSGGGRSVIVMTTAVRDLLDEDGMAAVLAHERAHLRGRHHHVIAVLNALAAALPRLPLMRRAAREVAALLEMCADDAASREHGRTHLLNSLALLSTGDRLPEGALAAAGTAVLDRLLRLAQPPATSWWRPHVAVFAVMAACGVPIAALSLCVY</sequence>
<dbReference type="Pfam" id="PF01435">
    <property type="entry name" value="Peptidase_M48"/>
    <property type="match status" value="1"/>
</dbReference>
<accession>A0ABT8HGR6</accession>
<evidence type="ECO:0000256" key="6">
    <source>
        <dbReference type="RuleBase" id="RU003983"/>
    </source>
</evidence>